<dbReference type="PANTHER" id="PTHR33050:SF7">
    <property type="entry name" value="RIBONUCLEASE H"/>
    <property type="match status" value="1"/>
</dbReference>
<reference evidence="1" key="1">
    <citation type="journal article" date="2017" name="Appl. Environ. Microbiol.">
        <title>Molecular characterization of an Endozoicomonas-like organism causing infection in king scallop Pecten maximus L.</title>
        <authorList>
            <person name="Cano I."/>
            <person name="van Aerle R."/>
            <person name="Ross S."/>
            <person name="Verner-Jeffreys D.W."/>
            <person name="Paley R.K."/>
            <person name="Rimmer G."/>
            <person name="Ryder D."/>
            <person name="Hooper P."/>
            <person name="Stone D."/>
            <person name="Feist S.W."/>
        </authorList>
    </citation>
    <scope>NUCLEOTIDE SEQUENCE</scope>
</reference>
<name>A0A2H9T3V6_9ZZZZ</name>
<gene>
    <name evidence="1" type="ORF">CI610_03152</name>
</gene>
<dbReference type="EMBL" id="NSIT01000326">
    <property type="protein sequence ID" value="PJE77915.1"/>
    <property type="molecule type" value="Genomic_DNA"/>
</dbReference>
<evidence type="ECO:0000313" key="1">
    <source>
        <dbReference type="EMBL" id="PJE77915.1"/>
    </source>
</evidence>
<dbReference type="PANTHER" id="PTHR33050">
    <property type="entry name" value="REVERSE TRANSCRIPTASE DOMAIN-CONTAINING PROTEIN"/>
    <property type="match status" value="1"/>
</dbReference>
<comment type="caution">
    <text evidence="1">The sequence shown here is derived from an EMBL/GenBank/DDBJ whole genome shotgun (WGS) entry which is preliminary data.</text>
</comment>
<accession>A0A2H9T3V6</accession>
<dbReference type="InterPro" id="IPR052055">
    <property type="entry name" value="Hepadnavirus_pol/RT"/>
</dbReference>
<dbReference type="CDD" id="cd09275">
    <property type="entry name" value="RNase_HI_RT_DIRS1"/>
    <property type="match status" value="1"/>
</dbReference>
<dbReference type="AlphaFoldDB" id="A0A2H9T3V6"/>
<evidence type="ECO:0008006" key="2">
    <source>
        <dbReference type="Google" id="ProtNLM"/>
    </source>
</evidence>
<organism evidence="1">
    <name type="scientific">invertebrate metagenome</name>
    <dbReference type="NCBI Taxonomy" id="1711999"/>
    <lineage>
        <taxon>unclassified sequences</taxon>
        <taxon>metagenomes</taxon>
        <taxon>organismal metagenomes</taxon>
    </lineage>
</organism>
<proteinExistence type="predicted"/>
<sequence length="170" mass="18745">MEADKVNALVLSDGDYDSLVSLSTDSVCEIVWWQENVVRLNGKPISYKDPAVVVTTDASLEGWGAVMDGISIGGQWSAEESKHFINFLELKAIQLALLSFCKTMVDVHVAIRSDNTTAISYINNLGGSKSSLFILSKSIWIWCQERDIVLSRYGQKPPQTLAPRTKAPSH</sequence>
<protein>
    <recommendedName>
        <fullName evidence="2">RNase H type-1 domain-containing protein</fullName>
    </recommendedName>
</protein>